<dbReference type="SUPFAM" id="SSF52425">
    <property type="entry name" value="Cryptochrome/photolyase, N-terminal domain"/>
    <property type="match status" value="1"/>
</dbReference>
<feature type="domain" description="Photolyase/cryptochrome alpha/beta" evidence="14">
    <location>
        <begin position="30"/>
        <end position="160"/>
    </location>
</feature>
<keyword evidence="6" id="KW-0285">Flavoprotein</keyword>
<keyword evidence="16" id="KW-1185">Reference proteome</keyword>
<comment type="cofactor">
    <cofactor evidence="2">
        <name>FAD</name>
        <dbReference type="ChEBI" id="CHEBI:57692"/>
    </cofactor>
</comment>
<protein>
    <recommendedName>
        <fullName evidence="5">Deoxyribodipyrimidine photo-lyase</fullName>
        <ecNumber evidence="4">4.1.99.3</ecNumber>
    </recommendedName>
    <alternativeName>
        <fullName evidence="12">DNA photolyase</fullName>
    </alternativeName>
</protein>
<evidence type="ECO:0000256" key="5">
    <source>
        <dbReference type="ARBA" id="ARBA00014046"/>
    </source>
</evidence>
<evidence type="ECO:0000256" key="3">
    <source>
        <dbReference type="ARBA" id="ARBA00006409"/>
    </source>
</evidence>
<evidence type="ECO:0000256" key="11">
    <source>
        <dbReference type="ARBA" id="ARBA00023239"/>
    </source>
</evidence>
<dbReference type="STRING" id="1387353.BSF38_05381"/>
<reference evidence="16" key="1">
    <citation type="submission" date="2016-12" db="EMBL/GenBank/DDBJ databases">
        <title>Comparative genomics of four Isosphaeraceae planctomycetes: a common pool of plasmids and glycoside hydrolase genes.</title>
        <authorList>
            <person name="Ivanova A."/>
        </authorList>
    </citation>
    <scope>NUCLEOTIDE SEQUENCE [LARGE SCALE GENOMIC DNA]</scope>
    <source>
        <strain evidence="16">PX4</strain>
    </source>
</reference>
<gene>
    <name evidence="15" type="primary">phrA</name>
    <name evidence="15" type="ORF">BSF38_05381</name>
</gene>
<dbReference type="EMBL" id="CP019082">
    <property type="protein sequence ID" value="APW63804.1"/>
    <property type="molecule type" value="Genomic_DNA"/>
</dbReference>
<dbReference type="GO" id="GO:0003904">
    <property type="term" value="F:deoxyribodipyrimidine photo-lyase activity"/>
    <property type="evidence" value="ECO:0007669"/>
    <property type="project" value="UniProtKB-EC"/>
</dbReference>
<evidence type="ECO:0000256" key="6">
    <source>
        <dbReference type="ARBA" id="ARBA00022630"/>
    </source>
</evidence>
<name>A0A1U7CXY2_9BACT</name>
<dbReference type="EC" id="4.1.99.3" evidence="4"/>
<evidence type="ECO:0000259" key="14">
    <source>
        <dbReference type="PROSITE" id="PS51645"/>
    </source>
</evidence>
<keyword evidence="9" id="KW-0238">DNA-binding</keyword>
<dbReference type="GO" id="GO:0003677">
    <property type="term" value="F:DNA binding"/>
    <property type="evidence" value="ECO:0007669"/>
    <property type="project" value="UniProtKB-KW"/>
</dbReference>
<proteinExistence type="inferred from homology"/>
<evidence type="ECO:0000256" key="1">
    <source>
        <dbReference type="ARBA" id="ARBA00001932"/>
    </source>
</evidence>
<evidence type="ECO:0000256" key="10">
    <source>
        <dbReference type="ARBA" id="ARBA00023204"/>
    </source>
</evidence>
<dbReference type="Pfam" id="PF00875">
    <property type="entry name" value="DNA_photolyase"/>
    <property type="match status" value="1"/>
</dbReference>
<dbReference type="OrthoDB" id="9772484at2"/>
<evidence type="ECO:0000256" key="12">
    <source>
        <dbReference type="ARBA" id="ARBA00031671"/>
    </source>
</evidence>
<sequence>MAAQPSLSRLLEPHPRVRTIRPGVPDLDRACVLYWMQRAQRGVDNPALNMAIAIGNAIGKPVVAVFALTADFPGAQRRHYRFLVEGLVDAKDDLNQRGVPLVVRLGSPDEVVPAFAEEVGAAFVVGDENPVLVGRRWRESVARGLAVPFHLVDADVVVPTSLFPREEYAARTLRPKLHRVWEDYLKPLPNIKAQHVLPKGLPQGERIEPNALMHHLKVGGASEVAGYVGGTGEAMRRLKRFLDERLVRYAEGRNEPTPYSTTELSAHLHFGHISPLTIALAALNSEGPREGIDVLLEELIVRRELAVNFVSRNPDYDSLAGCPEWARNTLADHADDPRPFHYTAKQLEAGETHDPLWNAAQKEMLLTGRMHNYLRMYWAKKILEWTPSAERAFEIAIDLNDRYEMDGRDPNGYAGVAWAIGGKHDRPWPSRPIFGTVRFMSYESTRKKFDSAGYIARVREIEAGRARRLES</sequence>
<evidence type="ECO:0000256" key="8">
    <source>
        <dbReference type="ARBA" id="ARBA00022827"/>
    </source>
</evidence>
<dbReference type="RefSeq" id="WP_076350111.1">
    <property type="nucleotide sequence ID" value="NZ_CP019082.1"/>
</dbReference>
<dbReference type="InterPro" id="IPR036134">
    <property type="entry name" value="Crypto/Photolyase_FAD-like_sf"/>
</dbReference>
<dbReference type="PANTHER" id="PTHR10211">
    <property type="entry name" value="DEOXYRIBODIPYRIMIDINE PHOTOLYASE"/>
    <property type="match status" value="1"/>
</dbReference>
<dbReference type="InterPro" id="IPR036155">
    <property type="entry name" value="Crypto/Photolyase_N_sf"/>
</dbReference>
<dbReference type="FunFam" id="1.10.579.10:FF:000002">
    <property type="entry name" value="Deoxyribodipyrimidine photolyase"/>
    <property type="match status" value="1"/>
</dbReference>
<dbReference type="KEGG" id="pbor:BSF38_05381"/>
<organism evidence="15 16">
    <name type="scientific">Paludisphaera borealis</name>
    <dbReference type="NCBI Taxonomy" id="1387353"/>
    <lineage>
        <taxon>Bacteria</taxon>
        <taxon>Pseudomonadati</taxon>
        <taxon>Planctomycetota</taxon>
        <taxon>Planctomycetia</taxon>
        <taxon>Isosphaerales</taxon>
        <taxon>Isosphaeraceae</taxon>
        <taxon>Paludisphaera</taxon>
    </lineage>
</organism>
<keyword evidence="11 15" id="KW-0456">Lyase</keyword>
<dbReference type="PANTHER" id="PTHR10211:SF0">
    <property type="entry name" value="DEOXYRIBODIPYRIMIDINE PHOTO-LYASE"/>
    <property type="match status" value="1"/>
</dbReference>
<dbReference type="AlphaFoldDB" id="A0A1U7CXY2"/>
<dbReference type="Gene3D" id="1.10.579.10">
    <property type="entry name" value="DNA Cyclobutane Dipyrimidine Photolyase, subunit A, domain 3"/>
    <property type="match status" value="1"/>
</dbReference>
<dbReference type="Gene3D" id="1.25.40.80">
    <property type="match status" value="1"/>
</dbReference>
<evidence type="ECO:0000256" key="2">
    <source>
        <dbReference type="ARBA" id="ARBA00001974"/>
    </source>
</evidence>
<evidence type="ECO:0000313" key="16">
    <source>
        <dbReference type="Proteomes" id="UP000186309"/>
    </source>
</evidence>
<comment type="cofactor">
    <cofactor evidence="1">
        <name>(6R)-5,10-methylene-5,6,7,8-tetrahydrofolate</name>
        <dbReference type="ChEBI" id="CHEBI:15636"/>
    </cofactor>
</comment>
<keyword evidence="10" id="KW-0234">DNA repair</keyword>
<evidence type="ECO:0000256" key="9">
    <source>
        <dbReference type="ARBA" id="ARBA00023125"/>
    </source>
</evidence>
<keyword evidence="7" id="KW-0227">DNA damage</keyword>
<evidence type="ECO:0000256" key="4">
    <source>
        <dbReference type="ARBA" id="ARBA00013149"/>
    </source>
</evidence>
<evidence type="ECO:0000256" key="13">
    <source>
        <dbReference type="ARBA" id="ARBA00033999"/>
    </source>
</evidence>
<comment type="catalytic activity">
    <reaction evidence="13">
        <text>cyclobutadipyrimidine (in DNA) = 2 pyrimidine residues (in DNA).</text>
        <dbReference type="EC" id="4.1.99.3"/>
    </reaction>
</comment>
<dbReference type="Proteomes" id="UP000186309">
    <property type="component" value="Chromosome"/>
</dbReference>
<dbReference type="GO" id="GO:0000719">
    <property type="term" value="P:photoreactive repair"/>
    <property type="evidence" value="ECO:0007669"/>
    <property type="project" value="TreeGrafter"/>
</dbReference>
<evidence type="ECO:0000256" key="7">
    <source>
        <dbReference type="ARBA" id="ARBA00022763"/>
    </source>
</evidence>
<dbReference type="InterPro" id="IPR052219">
    <property type="entry name" value="Photolyase_Class-2"/>
</dbReference>
<dbReference type="PROSITE" id="PS51645">
    <property type="entry name" value="PHR_CRY_ALPHA_BETA"/>
    <property type="match status" value="1"/>
</dbReference>
<dbReference type="InterPro" id="IPR014729">
    <property type="entry name" value="Rossmann-like_a/b/a_fold"/>
</dbReference>
<dbReference type="InterPro" id="IPR006050">
    <property type="entry name" value="DNA_photolyase_N"/>
</dbReference>
<accession>A0A1U7CXY2</accession>
<keyword evidence="8" id="KW-0274">FAD</keyword>
<dbReference type="Gene3D" id="3.40.50.620">
    <property type="entry name" value="HUPs"/>
    <property type="match status" value="1"/>
</dbReference>
<evidence type="ECO:0000313" key="15">
    <source>
        <dbReference type="EMBL" id="APW63804.1"/>
    </source>
</evidence>
<comment type="similarity">
    <text evidence="3">Belongs to the DNA photolyase class-2 family.</text>
</comment>
<dbReference type="SUPFAM" id="SSF48173">
    <property type="entry name" value="Cryptochrome/photolyase FAD-binding domain"/>
    <property type="match status" value="1"/>
</dbReference>